<accession>A0A4Y6UD34</accession>
<organism evidence="1 2">
    <name type="scientific">Formicincola oecophyllae</name>
    <dbReference type="NCBI Taxonomy" id="2558361"/>
    <lineage>
        <taxon>Bacteria</taxon>
        <taxon>Pseudomonadati</taxon>
        <taxon>Pseudomonadota</taxon>
        <taxon>Alphaproteobacteria</taxon>
        <taxon>Acetobacterales</taxon>
        <taxon>Acetobacteraceae</taxon>
        <taxon>Formicincola</taxon>
    </lineage>
</organism>
<dbReference type="KEGG" id="swf:E3E12_07495"/>
<dbReference type="OrthoDB" id="4751721at2"/>
<name>A0A4Y6UD34_9PROT</name>
<dbReference type="AlphaFoldDB" id="A0A4Y6UD34"/>
<evidence type="ECO:0000313" key="2">
    <source>
        <dbReference type="Proteomes" id="UP000318709"/>
    </source>
</evidence>
<evidence type="ECO:0000313" key="1">
    <source>
        <dbReference type="EMBL" id="QDH14488.1"/>
    </source>
</evidence>
<reference evidence="1 2" key="1">
    <citation type="submission" date="2019-03" db="EMBL/GenBank/DDBJ databases">
        <title>The complete genome sequence of Swingsia_sp. F3b2 LMG30590(T).</title>
        <authorList>
            <person name="Chua K.-O."/>
            <person name="Chan K.-G."/>
            <person name="See-Too W.-S."/>
        </authorList>
    </citation>
    <scope>NUCLEOTIDE SEQUENCE [LARGE SCALE GENOMIC DNA]</scope>
    <source>
        <strain evidence="1 2">F3b2</strain>
    </source>
</reference>
<proteinExistence type="predicted"/>
<sequence length="72" mass="7759">MTRDGERFHTPAFTNCCLKPGGASAPCRDGTYSFTFSACSPVPSVFSAPCFRGFGRFWCSASGWCPPAWAPL</sequence>
<protein>
    <submittedName>
        <fullName evidence="1">DUF3761 domain-containing protein</fullName>
    </submittedName>
</protein>
<gene>
    <name evidence="1" type="ORF">E3E12_07495</name>
</gene>
<dbReference type="Proteomes" id="UP000318709">
    <property type="component" value="Chromosome"/>
</dbReference>
<keyword evidence="2" id="KW-1185">Reference proteome</keyword>
<dbReference type="EMBL" id="CP038231">
    <property type="protein sequence ID" value="QDH14488.1"/>
    <property type="molecule type" value="Genomic_DNA"/>
</dbReference>